<dbReference type="OrthoDB" id="2376882at2"/>
<accession>A0A559K350</accession>
<dbReference type="InterPro" id="IPR014962">
    <property type="entry name" value="YolD"/>
</dbReference>
<dbReference type="AlphaFoldDB" id="A0A559K350"/>
<dbReference type="Pfam" id="PF08863">
    <property type="entry name" value="YolD"/>
    <property type="match status" value="1"/>
</dbReference>
<name>A0A559K350_9BACL</name>
<evidence type="ECO:0000313" key="2">
    <source>
        <dbReference type="Proteomes" id="UP000317036"/>
    </source>
</evidence>
<evidence type="ECO:0000313" key="1">
    <source>
        <dbReference type="EMBL" id="TVY06571.1"/>
    </source>
</evidence>
<comment type="caution">
    <text evidence="1">The sequence shown here is derived from an EMBL/GenBank/DDBJ whole genome shotgun (WGS) entry which is preliminary data.</text>
</comment>
<dbReference type="Proteomes" id="UP000317036">
    <property type="component" value="Unassembled WGS sequence"/>
</dbReference>
<dbReference type="RefSeq" id="WP_144853669.1">
    <property type="nucleotide sequence ID" value="NZ_VNJI01000052.1"/>
</dbReference>
<dbReference type="EMBL" id="VNJI01000052">
    <property type="protein sequence ID" value="TVY06571.1"/>
    <property type="molecule type" value="Genomic_DNA"/>
</dbReference>
<reference evidence="1 2" key="1">
    <citation type="submission" date="2019-07" db="EMBL/GenBank/DDBJ databases">
        <authorList>
            <person name="Kim J."/>
        </authorList>
    </citation>
    <scope>NUCLEOTIDE SEQUENCE [LARGE SCALE GENOMIC DNA]</scope>
    <source>
        <strain evidence="1 2">JC52</strain>
    </source>
</reference>
<protein>
    <submittedName>
        <fullName evidence="1">YolD-like family protein</fullName>
    </submittedName>
</protein>
<gene>
    <name evidence="1" type="ORF">FPZ49_28660</name>
</gene>
<keyword evidence="2" id="KW-1185">Reference proteome</keyword>
<organism evidence="1 2">
    <name type="scientific">Paenibacillus cremeus</name>
    <dbReference type="NCBI Taxonomy" id="2163881"/>
    <lineage>
        <taxon>Bacteria</taxon>
        <taxon>Bacillati</taxon>
        <taxon>Bacillota</taxon>
        <taxon>Bacilli</taxon>
        <taxon>Bacillales</taxon>
        <taxon>Paenibacillaceae</taxon>
        <taxon>Paenibacillus</taxon>
    </lineage>
</organism>
<sequence>MIKPSKLTCGANVIFESSRFVLPEHREKALQYSKEMTKKVRPELDECRLQDISYSIGESMSENSPSTFVLFCEYGEREITGTVIKVDQQLRQIKVAISTDEWEWIKIKDIIGVK</sequence>
<proteinExistence type="predicted"/>